<sequence>MNKKDKDEMVAVVAAGIDKVVIPQLEKIDDKIEKTHDRLETIEVDVSEIKDTVERISKLEIAAAN</sequence>
<dbReference type="AlphaFoldDB" id="A0A1F8C2P7"/>
<dbReference type="EMBL" id="MGHL01000004">
    <property type="protein sequence ID" value="OGM70532.1"/>
    <property type="molecule type" value="Genomic_DNA"/>
</dbReference>
<name>A0A1F8C2P7_9BACT</name>
<accession>A0A1F8C2P7</accession>
<gene>
    <name evidence="1" type="ORF">A2975_02005</name>
</gene>
<comment type="caution">
    <text evidence="1">The sequence shown here is derived from an EMBL/GenBank/DDBJ whole genome shotgun (WGS) entry which is preliminary data.</text>
</comment>
<evidence type="ECO:0000313" key="2">
    <source>
        <dbReference type="Proteomes" id="UP000178429"/>
    </source>
</evidence>
<evidence type="ECO:0000313" key="1">
    <source>
        <dbReference type="EMBL" id="OGM70532.1"/>
    </source>
</evidence>
<reference evidence="1 2" key="1">
    <citation type="journal article" date="2016" name="Nat. Commun.">
        <title>Thousands of microbial genomes shed light on interconnected biogeochemical processes in an aquifer system.</title>
        <authorList>
            <person name="Anantharaman K."/>
            <person name="Brown C.T."/>
            <person name="Hug L.A."/>
            <person name="Sharon I."/>
            <person name="Castelle C.J."/>
            <person name="Probst A.J."/>
            <person name="Thomas B.C."/>
            <person name="Singh A."/>
            <person name="Wilkins M.J."/>
            <person name="Karaoz U."/>
            <person name="Brodie E.L."/>
            <person name="Williams K.H."/>
            <person name="Hubbard S.S."/>
            <person name="Banfield J.F."/>
        </authorList>
    </citation>
    <scope>NUCLEOTIDE SEQUENCE [LARGE SCALE GENOMIC DNA]</scope>
</reference>
<dbReference type="Proteomes" id="UP000178429">
    <property type="component" value="Unassembled WGS sequence"/>
</dbReference>
<protein>
    <submittedName>
        <fullName evidence="1">Uncharacterized protein</fullName>
    </submittedName>
</protein>
<proteinExistence type="predicted"/>
<organism evidence="1 2">
    <name type="scientific">Candidatus Woesebacteria bacterium RIFCSPLOWO2_01_FULL_44_14</name>
    <dbReference type="NCBI Taxonomy" id="1802525"/>
    <lineage>
        <taxon>Bacteria</taxon>
        <taxon>Candidatus Woeseibacteriota</taxon>
    </lineage>
</organism>
<dbReference type="STRING" id="1802525.A2975_02005"/>